<dbReference type="AlphaFoldDB" id="A0A0F9T7P6"/>
<evidence type="ECO:0000313" key="1">
    <source>
        <dbReference type="EMBL" id="KKN70977.1"/>
    </source>
</evidence>
<sequence length="120" mass="12831">MALTPTSVNAILTRKGIDVTVRTFPSSTFDSDTNKTTLGTAVDYTIKAAAPYRNRSGFKTDELITSGKGKTIFANLDLQFTVAAGLVMIIRGDEWSVIGFTPIGDNTGIIAYECDIETGS</sequence>
<reference evidence="1" key="1">
    <citation type="journal article" date="2015" name="Nature">
        <title>Complex archaea that bridge the gap between prokaryotes and eukaryotes.</title>
        <authorList>
            <person name="Spang A."/>
            <person name="Saw J.H."/>
            <person name="Jorgensen S.L."/>
            <person name="Zaremba-Niedzwiedzka K."/>
            <person name="Martijn J."/>
            <person name="Lind A.E."/>
            <person name="van Eijk R."/>
            <person name="Schleper C."/>
            <person name="Guy L."/>
            <person name="Ettema T.J."/>
        </authorList>
    </citation>
    <scope>NUCLEOTIDE SEQUENCE</scope>
</reference>
<name>A0A0F9T7P6_9ZZZZ</name>
<protein>
    <submittedName>
        <fullName evidence="1">Uncharacterized protein</fullName>
    </submittedName>
</protein>
<organism evidence="1">
    <name type="scientific">marine sediment metagenome</name>
    <dbReference type="NCBI Taxonomy" id="412755"/>
    <lineage>
        <taxon>unclassified sequences</taxon>
        <taxon>metagenomes</taxon>
        <taxon>ecological metagenomes</taxon>
    </lineage>
</organism>
<dbReference type="EMBL" id="LAZR01000393">
    <property type="protein sequence ID" value="KKN70977.1"/>
    <property type="molecule type" value="Genomic_DNA"/>
</dbReference>
<gene>
    <name evidence="1" type="ORF">LCGC14_0425790</name>
</gene>
<comment type="caution">
    <text evidence="1">The sequence shown here is derived from an EMBL/GenBank/DDBJ whole genome shotgun (WGS) entry which is preliminary data.</text>
</comment>
<proteinExistence type="predicted"/>
<accession>A0A0F9T7P6</accession>